<proteinExistence type="predicted"/>
<accession>A0A6J6GTE4</accession>
<dbReference type="AlphaFoldDB" id="A0A6J6GTE4"/>
<protein>
    <submittedName>
        <fullName evidence="1">Unannotated protein</fullName>
    </submittedName>
</protein>
<gene>
    <name evidence="1" type="ORF">UFOPK1820_00905</name>
</gene>
<sequence>MPVCQEIATHLQTLIENELVDLLRLNSNQTWIGPRHSNLENELQKIRWILGRSIEILLVTPDLTM</sequence>
<evidence type="ECO:0000313" key="1">
    <source>
        <dbReference type="EMBL" id="CAB4603550.1"/>
    </source>
</evidence>
<reference evidence="1" key="1">
    <citation type="submission" date="2020-05" db="EMBL/GenBank/DDBJ databases">
        <authorList>
            <person name="Chiriac C."/>
            <person name="Salcher M."/>
            <person name="Ghai R."/>
            <person name="Kavagutti S V."/>
        </authorList>
    </citation>
    <scope>NUCLEOTIDE SEQUENCE</scope>
</reference>
<dbReference type="EMBL" id="CAEZUK010000142">
    <property type="protein sequence ID" value="CAB4603550.1"/>
    <property type="molecule type" value="Genomic_DNA"/>
</dbReference>
<organism evidence="1">
    <name type="scientific">freshwater metagenome</name>
    <dbReference type="NCBI Taxonomy" id="449393"/>
    <lineage>
        <taxon>unclassified sequences</taxon>
        <taxon>metagenomes</taxon>
        <taxon>ecological metagenomes</taxon>
    </lineage>
</organism>
<name>A0A6J6GTE4_9ZZZZ</name>